<dbReference type="Pfam" id="PF04186">
    <property type="entry name" value="FxsA"/>
    <property type="match status" value="1"/>
</dbReference>
<dbReference type="InterPro" id="IPR007313">
    <property type="entry name" value="FxsA"/>
</dbReference>
<keyword evidence="1" id="KW-1133">Transmembrane helix</keyword>
<evidence type="ECO:0000256" key="1">
    <source>
        <dbReference type="SAM" id="Phobius"/>
    </source>
</evidence>
<dbReference type="GO" id="GO:0016020">
    <property type="term" value="C:membrane"/>
    <property type="evidence" value="ECO:0007669"/>
    <property type="project" value="InterPro"/>
</dbReference>
<dbReference type="EMBL" id="UOGI01000389">
    <property type="protein sequence ID" value="VAX34771.1"/>
    <property type="molecule type" value="Genomic_DNA"/>
</dbReference>
<dbReference type="PANTHER" id="PTHR35335">
    <property type="entry name" value="UPF0716 PROTEIN FXSA"/>
    <property type="match status" value="1"/>
</dbReference>
<accession>A0A3B1D7L4</accession>
<feature type="transmembrane region" description="Helical" evidence="1">
    <location>
        <begin position="34"/>
        <end position="56"/>
    </location>
</feature>
<evidence type="ECO:0008006" key="3">
    <source>
        <dbReference type="Google" id="ProtNLM"/>
    </source>
</evidence>
<name>A0A3B1D7L4_9ZZZZ</name>
<gene>
    <name evidence="2" type="ORF">MNBD_NITROSPIRAE03-1538</name>
</gene>
<proteinExistence type="predicted"/>
<sequence length="127" mass="14190">MFFKLLVIFIVVPVVELSLLIKVGSIIGTLNTIIIVLLTAAIGAYLVKLEGLGVMYRIQKNMMEGIFPAEELIDGMMILIAGVLLLTPGFITDTIGFLMVFPGSRKIIKRIARRYFDKHITSLHIRE</sequence>
<reference evidence="2" key="1">
    <citation type="submission" date="2018-06" db="EMBL/GenBank/DDBJ databases">
        <authorList>
            <person name="Zhirakovskaya E."/>
        </authorList>
    </citation>
    <scope>NUCLEOTIDE SEQUENCE</scope>
</reference>
<feature type="transmembrane region" description="Helical" evidence="1">
    <location>
        <begin position="6"/>
        <end position="27"/>
    </location>
</feature>
<dbReference type="NCBIfam" id="NF008528">
    <property type="entry name" value="PRK11463.1-2"/>
    <property type="match status" value="1"/>
</dbReference>
<keyword evidence="1" id="KW-0812">Transmembrane</keyword>
<dbReference type="PANTHER" id="PTHR35335:SF1">
    <property type="entry name" value="UPF0716 PROTEIN FXSA"/>
    <property type="match status" value="1"/>
</dbReference>
<dbReference type="AlphaFoldDB" id="A0A3B1D7L4"/>
<feature type="transmembrane region" description="Helical" evidence="1">
    <location>
        <begin position="76"/>
        <end position="101"/>
    </location>
</feature>
<evidence type="ECO:0000313" key="2">
    <source>
        <dbReference type="EMBL" id="VAX34771.1"/>
    </source>
</evidence>
<organism evidence="2">
    <name type="scientific">hydrothermal vent metagenome</name>
    <dbReference type="NCBI Taxonomy" id="652676"/>
    <lineage>
        <taxon>unclassified sequences</taxon>
        <taxon>metagenomes</taxon>
        <taxon>ecological metagenomes</taxon>
    </lineage>
</organism>
<keyword evidence="1" id="KW-0472">Membrane</keyword>
<protein>
    <recommendedName>
        <fullName evidence="3">FxsA protein</fullName>
    </recommendedName>
</protein>